<keyword evidence="2" id="KW-1185">Reference proteome</keyword>
<evidence type="ECO:0000313" key="1">
    <source>
        <dbReference type="EMBL" id="KAI4319888.1"/>
    </source>
</evidence>
<gene>
    <name evidence="1" type="ORF">MLD38_033433</name>
</gene>
<name>A0ACB9M6I6_9MYRT</name>
<sequence>MPPDPCARACACTHSVPSTCQHYRPPQCGGTLPCLPSQHLRTTASLANLTQEELWLVCLSHVLPKYYTLADGASTYTRGQYPLTFTYTSLAILWRVLLGEERVGSPYLPDGDLFCVS</sequence>
<dbReference type="Proteomes" id="UP001057402">
    <property type="component" value="Chromosome 10"/>
</dbReference>
<reference evidence="2" key="1">
    <citation type="journal article" date="2023" name="Front. Plant Sci.">
        <title>Chromosomal-level genome assembly of Melastoma candidum provides insights into trichome evolution.</title>
        <authorList>
            <person name="Zhong Y."/>
            <person name="Wu W."/>
            <person name="Sun C."/>
            <person name="Zou P."/>
            <person name="Liu Y."/>
            <person name="Dai S."/>
            <person name="Zhou R."/>
        </authorList>
    </citation>
    <scope>NUCLEOTIDE SEQUENCE [LARGE SCALE GENOMIC DNA]</scope>
</reference>
<proteinExistence type="predicted"/>
<dbReference type="EMBL" id="CM042889">
    <property type="protein sequence ID" value="KAI4319888.1"/>
    <property type="molecule type" value="Genomic_DNA"/>
</dbReference>
<comment type="caution">
    <text evidence="1">The sequence shown here is derived from an EMBL/GenBank/DDBJ whole genome shotgun (WGS) entry which is preliminary data.</text>
</comment>
<accession>A0ACB9M6I6</accession>
<evidence type="ECO:0000313" key="2">
    <source>
        <dbReference type="Proteomes" id="UP001057402"/>
    </source>
</evidence>
<organism evidence="1 2">
    <name type="scientific">Melastoma candidum</name>
    <dbReference type="NCBI Taxonomy" id="119954"/>
    <lineage>
        <taxon>Eukaryota</taxon>
        <taxon>Viridiplantae</taxon>
        <taxon>Streptophyta</taxon>
        <taxon>Embryophyta</taxon>
        <taxon>Tracheophyta</taxon>
        <taxon>Spermatophyta</taxon>
        <taxon>Magnoliopsida</taxon>
        <taxon>eudicotyledons</taxon>
        <taxon>Gunneridae</taxon>
        <taxon>Pentapetalae</taxon>
        <taxon>rosids</taxon>
        <taxon>malvids</taxon>
        <taxon>Myrtales</taxon>
        <taxon>Melastomataceae</taxon>
        <taxon>Melastomatoideae</taxon>
        <taxon>Melastomateae</taxon>
        <taxon>Melastoma</taxon>
    </lineage>
</organism>
<protein>
    <submittedName>
        <fullName evidence="1">Uncharacterized protein</fullName>
    </submittedName>
</protein>